<gene>
    <name evidence="7" type="ORF">SAMN05421863_10526</name>
</gene>
<evidence type="ECO:0000256" key="3">
    <source>
        <dbReference type="ARBA" id="ARBA00022801"/>
    </source>
</evidence>
<feature type="domain" description="Peptidase S8/S53" evidence="6">
    <location>
        <begin position="21"/>
        <end position="263"/>
    </location>
</feature>
<organism evidence="7 8">
    <name type="scientific">Nitrosomonas communis</name>
    <dbReference type="NCBI Taxonomy" id="44574"/>
    <lineage>
        <taxon>Bacteria</taxon>
        <taxon>Pseudomonadati</taxon>
        <taxon>Pseudomonadota</taxon>
        <taxon>Betaproteobacteria</taxon>
        <taxon>Nitrosomonadales</taxon>
        <taxon>Nitrosomonadaceae</taxon>
        <taxon>Nitrosomonas</taxon>
    </lineage>
</organism>
<dbReference type="PRINTS" id="PR00723">
    <property type="entry name" value="SUBTILISIN"/>
</dbReference>
<dbReference type="PANTHER" id="PTHR43806">
    <property type="entry name" value="PEPTIDASE S8"/>
    <property type="match status" value="1"/>
</dbReference>
<dbReference type="PROSITE" id="PS51892">
    <property type="entry name" value="SUBTILASE"/>
    <property type="match status" value="1"/>
</dbReference>
<dbReference type="InterPro" id="IPR036852">
    <property type="entry name" value="Peptidase_S8/S53_dom_sf"/>
</dbReference>
<keyword evidence="2 5" id="KW-0645">Protease</keyword>
<feature type="active site" description="Charge relay system" evidence="5">
    <location>
        <position position="28"/>
    </location>
</feature>
<dbReference type="PROSITE" id="PS00138">
    <property type="entry name" value="SUBTILASE_SER"/>
    <property type="match status" value="1"/>
</dbReference>
<evidence type="ECO:0000256" key="1">
    <source>
        <dbReference type="ARBA" id="ARBA00011073"/>
    </source>
</evidence>
<reference evidence="8" key="1">
    <citation type="submission" date="2016-10" db="EMBL/GenBank/DDBJ databases">
        <authorList>
            <person name="Varghese N."/>
            <person name="Submissions S."/>
        </authorList>
    </citation>
    <scope>NUCLEOTIDE SEQUENCE [LARGE SCALE GENOMIC DNA]</scope>
    <source>
        <strain evidence="8">Nm44</strain>
    </source>
</reference>
<keyword evidence="4 5" id="KW-0720">Serine protease</keyword>
<feature type="active site" description="Charge relay system" evidence="5">
    <location>
        <position position="230"/>
    </location>
</feature>
<dbReference type="Pfam" id="PF00082">
    <property type="entry name" value="Peptidase_S8"/>
    <property type="match status" value="1"/>
</dbReference>
<dbReference type="OrthoDB" id="9790784at2"/>
<dbReference type="InterPro" id="IPR023828">
    <property type="entry name" value="Peptidase_S8_Ser-AS"/>
</dbReference>
<dbReference type="InterPro" id="IPR000209">
    <property type="entry name" value="Peptidase_S8/S53_dom"/>
</dbReference>
<dbReference type="InterPro" id="IPR050131">
    <property type="entry name" value="Peptidase_S8_subtilisin-like"/>
</dbReference>
<proteinExistence type="inferred from homology"/>
<dbReference type="EMBL" id="FOUB01000052">
    <property type="protein sequence ID" value="SFM77388.1"/>
    <property type="molecule type" value="Genomic_DNA"/>
</dbReference>
<dbReference type="GO" id="GO:0004252">
    <property type="term" value="F:serine-type endopeptidase activity"/>
    <property type="evidence" value="ECO:0007669"/>
    <property type="project" value="UniProtKB-UniRule"/>
</dbReference>
<evidence type="ECO:0000313" key="8">
    <source>
        <dbReference type="Proteomes" id="UP000183287"/>
    </source>
</evidence>
<dbReference type="Proteomes" id="UP000183287">
    <property type="component" value="Unassembled WGS sequence"/>
</dbReference>
<evidence type="ECO:0000256" key="4">
    <source>
        <dbReference type="ARBA" id="ARBA00022825"/>
    </source>
</evidence>
<comment type="similarity">
    <text evidence="1 5">Belongs to the peptidase S8 family.</text>
</comment>
<dbReference type="AlphaFoldDB" id="A0A1I4TKT4"/>
<name>A0A1I4TKT4_9PROT</name>
<sequence>MSPLDLVKLALLLDRTRGRHEVRIGLIDGPVAMSHSELACLHMREIGGNGSGRCTQTDSAACTHGTFVAGILSAKRGSSAPAICPDCTLLLRPIFSEETSGQEDMPSAKPQELAAAIIECIAAGAHCINLSLALAQLSSRGERELDLALNHATQRGVMIVAAAGNQGMLGSSAITRHPWVIPVVACNLQGRPLNESNLGNSIDKCGLCAPGDAITSLNAAGQFLTLSGTSVAVPFVTGTIALLWSVFPAASAAQIKLAITQASLPRRASVVPPLLDAEAAYQILLTMNARR</sequence>
<feature type="active site" description="Charge relay system" evidence="5">
    <location>
        <position position="64"/>
    </location>
</feature>
<dbReference type="GO" id="GO:0006508">
    <property type="term" value="P:proteolysis"/>
    <property type="evidence" value="ECO:0007669"/>
    <property type="project" value="UniProtKB-KW"/>
</dbReference>
<keyword evidence="8" id="KW-1185">Reference proteome</keyword>
<dbReference type="SUPFAM" id="SSF52743">
    <property type="entry name" value="Subtilisin-like"/>
    <property type="match status" value="1"/>
</dbReference>
<evidence type="ECO:0000313" key="7">
    <source>
        <dbReference type="EMBL" id="SFM77388.1"/>
    </source>
</evidence>
<protein>
    <submittedName>
        <fullName evidence="7">Subtilase family protein</fullName>
    </submittedName>
</protein>
<dbReference type="InterPro" id="IPR015500">
    <property type="entry name" value="Peptidase_S8_subtilisin-rel"/>
</dbReference>
<evidence type="ECO:0000256" key="2">
    <source>
        <dbReference type="ARBA" id="ARBA00022670"/>
    </source>
</evidence>
<keyword evidence="3 5" id="KW-0378">Hydrolase</keyword>
<dbReference type="PANTHER" id="PTHR43806:SF11">
    <property type="entry name" value="CEREVISIN-RELATED"/>
    <property type="match status" value="1"/>
</dbReference>
<dbReference type="RefSeq" id="WP_074906512.1">
    <property type="nucleotide sequence ID" value="NZ_FOUB01000052.1"/>
</dbReference>
<evidence type="ECO:0000256" key="5">
    <source>
        <dbReference type="PROSITE-ProRule" id="PRU01240"/>
    </source>
</evidence>
<evidence type="ECO:0000259" key="6">
    <source>
        <dbReference type="Pfam" id="PF00082"/>
    </source>
</evidence>
<dbReference type="Gene3D" id="3.40.50.200">
    <property type="entry name" value="Peptidase S8/S53 domain"/>
    <property type="match status" value="1"/>
</dbReference>
<accession>A0A1I4TKT4</accession>